<dbReference type="Proteomes" id="UP000192758">
    <property type="component" value="Unassembled WGS sequence"/>
</dbReference>
<accession>A0A1W0E5R7</accession>
<dbReference type="GO" id="GO:0000463">
    <property type="term" value="P:maturation of LSU-rRNA from tricistronic rRNA transcript (SSU-rRNA, 5.8S rRNA, LSU-rRNA)"/>
    <property type="evidence" value="ECO:0007669"/>
    <property type="project" value="EnsemblFungi"/>
</dbReference>
<dbReference type="EMBL" id="MNPJ01000019">
    <property type="protein sequence ID" value="OQS54591.1"/>
    <property type="molecule type" value="Genomic_DNA"/>
</dbReference>
<dbReference type="Pfam" id="PF01778">
    <property type="entry name" value="Ribosomal_L28e"/>
    <property type="match status" value="1"/>
</dbReference>
<dbReference type="InterPro" id="IPR029004">
    <property type="entry name" value="Ribosomal_eL28/Mak16"/>
</dbReference>
<evidence type="ECO:0000256" key="3">
    <source>
        <dbReference type="ARBA" id="ARBA00023242"/>
    </source>
</evidence>
<keyword evidence="3" id="KW-0539">Nucleus</keyword>
<dbReference type="InterPro" id="IPR006958">
    <property type="entry name" value="Mak16"/>
</dbReference>
<dbReference type="AlphaFoldDB" id="A0A1W0E5R7"/>
<organism evidence="6 7">
    <name type="scientific">Ecytonucleospora hepatopenaei</name>
    <dbReference type="NCBI Taxonomy" id="646526"/>
    <lineage>
        <taxon>Eukaryota</taxon>
        <taxon>Fungi</taxon>
        <taxon>Fungi incertae sedis</taxon>
        <taxon>Microsporidia</taxon>
        <taxon>Enterocytozoonidae</taxon>
        <taxon>Ecytonucleospora</taxon>
    </lineage>
</organism>
<feature type="compositionally biased region" description="Basic residues" evidence="4">
    <location>
        <begin position="208"/>
        <end position="219"/>
    </location>
</feature>
<sequence>MIDKKIWSSIGGKNPCAFKMHTKTALICKNKYNLTGLCNEFSCPLANPEYATVRMLEDEIFLCIKNKEKLDKPQEMWEMYKLGYDYKDALNEIDNKLNGYSKETIDKCKNRLTQHFECLERMIEMEKAPESKLVVRKKKMSRREKARAIKALNTINFEKEIGEEIMQRLKDGVYGEDKKELAEITVENAKKYKAKKYVADIEESETRSKKKPKQRKGKKKETIEW</sequence>
<feature type="domain" description="Ribosomal eL28/Mak16" evidence="5">
    <location>
        <begin position="6"/>
        <end position="114"/>
    </location>
</feature>
<dbReference type="Pfam" id="PF04874">
    <property type="entry name" value="Mak16"/>
    <property type="match status" value="1"/>
</dbReference>
<evidence type="ECO:0000256" key="1">
    <source>
        <dbReference type="ARBA" id="ARBA00004123"/>
    </source>
</evidence>
<comment type="caution">
    <text evidence="6">The sequence shown here is derived from an EMBL/GenBank/DDBJ whole genome shotgun (WGS) entry which is preliminary data.</text>
</comment>
<reference evidence="6 7" key="1">
    <citation type="journal article" date="2017" name="Environ. Microbiol.">
        <title>Decay of the glycolytic pathway and adaptation to intranuclear parasitism within Enterocytozoonidae microsporidia.</title>
        <authorList>
            <person name="Wiredu Boakye D."/>
            <person name="Jaroenlak P."/>
            <person name="Prachumwat A."/>
            <person name="Williams T.A."/>
            <person name="Bateman K.S."/>
            <person name="Itsathitphaisarn O."/>
            <person name="Sritunyalucksana K."/>
            <person name="Paszkiewicz K.H."/>
            <person name="Moore K.A."/>
            <person name="Stentiford G.D."/>
            <person name="Williams B.A."/>
        </authorList>
    </citation>
    <scope>NUCLEOTIDE SEQUENCE [LARGE SCALE GENOMIC DNA]</scope>
    <source>
        <strain evidence="6 7">TH1</strain>
    </source>
</reference>
<dbReference type="OrthoDB" id="10251342at2759"/>
<dbReference type="VEuPathDB" id="MicrosporidiaDB:EHP00_96"/>
<feature type="region of interest" description="Disordered" evidence="4">
    <location>
        <begin position="199"/>
        <end position="225"/>
    </location>
</feature>
<evidence type="ECO:0000313" key="6">
    <source>
        <dbReference type="EMBL" id="OQS54591.1"/>
    </source>
</evidence>
<evidence type="ECO:0000313" key="7">
    <source>
        <dbReference type="Proteomes" id="UP000192758"/>
    </source>
</evidence>
<evidence type="ECO:0000256" key="4">
    <source>
        <dbReference type="SAM" id="MobiDB-lite"/>
    </source>
</evidence>
<protein>
    <submittedName>
        <fullName evidence="6">Mak16</fullName>
    </submittedName>
</protein>
<dbReference type="GO" id="GO:0030687">
    <property type="term" value="C:preribosome, large subunit precursor"/>
    <property type="evidence" value="ECO:0007669"/>
    <property type="project" value="EnsemblFungi"/>
</dbReference>
<dbReference type="PANTHER" id="PTHR23405">
    <property type="entry name" value="MAINTENANCE OF KILLER 16 MAK16 PROTEIN-RELATED"/>
    <property type="match status" value="1"/>
</dbReference>
<comment type="subcellular location">
    <subcellularLocation>
        <location evidence="1">Nucleus</location>
    </subcellularLocation>
</comment>
<gene>
    <name evidence="6" type="primary">mak16</name>
    <name evidence="6" type="ORF">EHP00_96</name>
</gene>
<dbReference type="STRING" id="646526.A0A1W0E5R7"/>
<proteinExistence type="inferred from homology"/>
<name>A0A1W0E5R7_9MICR</name>
<comment type="similarity">
    <text evidence="2">Belongs to the MAK16 family.</text>
</comment>
<evidence type="ECO:0000256" key="2">
    <source>
        <dbReference type="ARBA" id="ARBA00005514"/>
    </source>
</evidence>
<dbReference type="PANTHER" id="PTHR23405:SF4">
    <property type="entry name" value="PROTEIN MAK16 HOMOLOG"/>
    <property type="match status" value="1"/>
</dbReference>
<dbReference type="GO" id="GO:0005730">
    <property type="term" value="C:nucleolus"/>
    <property type="evidence" value="ECO:0007669"/>
    <property type="project" value="EnsemblFungi"/>
</dbReference>
<dbReference type="Gene3D" id="3.30.390.110">
    <property type="match status" value="1"/>
</dbReference>
<keyword evidence="7" id="KW-1185">Reference proteome</keyword>
<dbReference type="GO" id="GO:0000466">
    <property type="term" value="P:maturation of 5.8S rRNA from tricistronic rRNA transcript (SSU-rRNA, 5.8S rRNA, LSU-rRNA)"/>
    <property type="evidence" value="ECO:0007669"/>
    <property type="project" value="EnsemblFungi"/>
</dbReference>
<evidence type="ECO:0000259" key="5">
    <source>
        <dbReference type="Pfam" id="PF01778"/>
    </source>
</evidence>